<proteinExistence type="predicted"/>
<accession>A0A3B1BH59</accession>
<organism evidence="1">
    <name type="scientific">hydrothermal vent metagenome</name>
    <dbReference type="NCBI Taxonomy" id="652676"/>
    <lineage>
        <taxon>unclassified sequences</taxon>
        <taxon>metagenomes</taxon>
        <taxon>ecological metagenomes</taxon>
    </lineage>
</organism>
<dbReference type="NCBIfam" id="TIGR02453">
    <property type="entry name" value="TIGR02453 family protein"/>
    <property type="match status" value="1"/>
</dbReference>
<sequence length="234" mass="27006">MNPKKSAPAYFTKATFTFLTELSRNNDREWFNDNKPRYEECVRGPALAFIEDIAPELQLIAPRFLAIPKKVGGSLMRVYRDTRFGKDKTPYKTNIGIQFRHEVGKDVHAPGYYLHIAPQECFFGVGIWRPDSAALGQIREAIRDKSDKWLAARDDSDFEQHYALGGESLKNAPRGFAKDHPLLEDLKRKDFIAIEHFPREQVLSADFLHDTVTHFEYATRYMQFLCGALDVRFD</sequence>
<dbReference type="Pfam" id="PF09365">
    <property type="entry name" value="DUF2461"/>
    <property type="match status" value="1"/>
</dbReference>
<reference evidence="1" key="1">
    <citation type="submission" date="2018-06" db="EMBL/GenBank/DDBJ databases">
        <authorList>
            <person name="Zhirakovskaya E."/>
        </authorList>
    </citation>
    <scope>NUCLEOTIDE SEQUENCE</scope>
</reference>
<dbReference type="EMBL" id="UOFV01000461">
    <property type="protein sequence ID" value="VAX04287.1"/>
    <property type="molecule type" value="Genomic_DNA"/>
</dbReference>
<dbReference type="PANTHER" id="PTHR36452:SF1">
    <property type="entry name" value="DUF2461 DOMAIN-CONTAINING PROTEIN"/>
    <property type="match status" value="1"/>
</dbReference>
<gene>
    <name evidence="1" type="ORF">MNBD_GAMMA19-2263</name>
</gene>
<dbReference type="InterPro" id="IPR012808">
    <property type="entry name" value="CHP02453"/>
</dbReference>
<dbReference type="AlphaFoldDB" id="A0A3B1BH59"/>
<name>A0A3B1BH59_9ZZZZ</name>
<dbReference type="PIRSF" id="PIRSF028451">
    <property type="entry name" value="UCP028451"/>
    <property type="match status" value="1"/>
</dbReference>
<protein>
    <recommendedName>
        <fullName evidence="2">TIGR02453 family protein</fullName>
    </recommendedName>
</protein>
<dbReference type="PANTHER" id="PTHR36452">
    <property type="entry name" value="CHROMOSOME 12, WHOLE GENOME SHOTGUN SEQUENCE"/>
    <property type="match status" value="1"/>
</dbReference>
<dbReference type="InterPro" id="IPR015996">
    <property type="entry name" value="UCP028451"/>
</dbReference>
<evidence type="ECO:0000313" key="1">
    <source>
        <dbReference type="EMBL" id="VAX04287.1"/>
    </source>
</evidence>
<evidence type="ECO:0008006" key="2">
    <source>
        <dbReference type="Google" id="ProtNLM"/>
    </source>
</evidence>